<reference evidence="2" key="1">
    <citation type="submission" date="2019-08" db="EMBL/GenBank/DDBJ databases">
        <authorList>
            <person name="Kucharzyk K."/>
            <person name="Murdoch R.W."/>
            <person name="Higgins S."/>
            <person name="Loffler F."/>
        </authorList>
    </citation>
    <scope>NUCLEOTIDE SEQUENCE</scope>
</reference>
<name>A0A645EL49_9ZZZZ</name>
<dbReference type="GO" id="GO:0016746">
    <property type="term" value="F:acyltransferase activity"/>
    <property type="evidence" value="ECO:0007669"/>
    <property type="project" value="InterPro"/>
</dbReference>
<dbReference type="InterPro" id="IPR001078">
    <property type="entry name" value="2-oxoacid_DH_actylTfrase"/>
</dbReference>
<dbReference type="InterPro" id="IPR023213">
    <property type="entry name" value="CAT-like_dom_sf"/>
</dbReference>
<dbReference type="Pfam" id="PF00198">
    <property type="entry name" value="2-oxoacid_dh"/>
    <property type="match status" value="1"/>
</dbReference>
<dbReference type="AlphaFoldDB" id="A0A645EL49"/>
<sequence length="167" mass="18661">MLIERELSGESVPEPVGIKQAHEKTYYQIHKEIREAQHQSGAQLGSLSNQTWIRLVPGFLLRTMIKLADKNIKMAAKYGKIAVTAVGMYSREPFWFIPHGTATVLLTIGSIGNKVVEYEGQLLAREHLCLTVSFDHDIVDGAPASRFMSRLTEIIRNGELLKTGQNV</sequence>
<feature type="domain" description="2-oxoacid dehydrogenase acyltransferase catalytic" evidence="1">
    <location>
        <begin position="79"/>
        <end position="160"/>
    </location>
</feature>
<evidence type="ECO:0000259" key="1">
    <source>
        <dbReference type="Pfam" id="PF00198"/>
    </source>
</evidence>
<gene>
    <name evidence="2" type="ORF">SDC9_149205</name>
</gene>
<protein>
    <recommendedName>
        <fullName evidence="1">2-oxoacid dehydrogenase acyltransferase catalytic domain-containing protein</fullName>
    </recommendedName>
</protein>
<dbReference type="SUPFAM" id="SSF52777">
    <property type="entry name" value="CoA-dependent acyltransferases"/>
    <property type="match status" value="1"/>
</dbReference>
<evidence type="ECO:0000313" key="2">
    <source>
        <dbReference type="EMBL" id="MPN01992.1"/>
    </source>
</evidence>
<dbReference type="EMBL" id="VSSQ01047963">
    <property type="protein sequence ID" value="MPN01992.1"/>
    <property type="molecule type" value="Genomic_DNA"/>
</dbReference>
<dbReference type="Gene3D" id="3.30.559.10">
    <property type="entry name" value="Chloramphenicol acetyltransferase-like domain"/>
    <property type="match status" value="1"/>
</dbReference>
<organism evidence="2">
    <name type="scientific">bioreactor metagenome</name>
    <dbReference type="NCBI Taxonomy" id="1076179"/>
    <lineage>
        <taxon>unclassified sequences</taxon>
        <taxon>metagenomes</taxon>
        <taxon>ecological metagenomes</taxon>
    </lineage>
</organism>
<proteinExistence type="predicted"/>
<comment type="caution">
    <text evidence="2">The sequence shown here is derived from an EMBL/GenBank/DDBJ whole genome shotgun (WGS) entry which is preliminary data.</text>
</comment>
<accession>A0A645EL49</accession>